<dbReference type="Proteomes" id="UP001430755">
    <property type="component" value="Unassembled WGS sequence"/>
</dbReference>
<proteinExistence type="predicted"/>
<dbReference type="EMBL" id="JAJMLW010000002">
    <property type="protein sequence ID" value="MCI2241862.1"/>
    <property type="molecule type" value="Genomic_DNA"/>
</dbReference>
<accession>A0ABS9WHA2</accession>
<dbReference type="PROSITE" id="PS50937">
    <property type="entry name" value="HTH_MERR_2"/>
    <property type="match status" value="1"/>
</dbReference>
<dbReference type="RefSeq" id="WP_242164518.1">
    <property type="nucleotide sequence ID" value="NZ_JAJMLW010000002.1"/>
</dbReference>
<keyword evidence="2" id="KW-0175">Coiled coil</keyword>
<reference evidence="4" key="1">
    <citation type="submission" date="2021-11" db="EMBL/GenBank/DDBJ databases">
        <title>A Novel Adlercreutzia Species, isolated from a Allomyrina dichotoma larva feces.</title>
        <authorList>
            <person name="Suh M.K."/>
        </authorList>
    </citation>
    <scope>NUCLEOTIDE SEQUENCE</scope>
    <source>
        <strain evidence="4">JBNU-10</strain>
    </source>
</reference>
<dbReference type="InterPro" id="IPR000551">
    <property type="entry name" value="MerR-type_HTH_dom"/>
</dbReference>
<keyword evidence="5" id="KW-1185">Reference proteome</keyword>
<dbReference type="PANTHER" id="PTHR30204">
    <property type="entry name" value="REDOX-CYCLING DRUG-SENSING TRANSCRIPTIONAL ACTIVATOR SOXR"/>
    <property type="match status" value="1"/>
</dbReference>
<sequence length="258" mass="27885">MRSNEVARMAGVSVRTLRHYHALGLLPEPPRAANGYRDYAPADVARVLRIRRLASLGFPLARVGAVMEEMDAGAEAADDPLAELDRELEQEISRLEAQRRTIAALRAERLRPDLPPPFARAVRLLAGDAALESLTEEDRAALLIAGHVYGDADVAELERVGAALADAQVARAVEALDARMGRLAPDAPEWERAALAADALEALGPVIACFDPANWLRPATEGERLLEEADSAGLNEAQRDVAARIERAIEDALRERAG</sequence>
<dbReference type="SUPFAM" id="SSF46955">
    <property type="entry name" value="Putative DNA-binding domain"/>
    <property type="match status" value="1"/>
</dbReference>
<dbReference type="Gene3D" id="1.10.1660.10">
    <property type="match status" value="1"/>
</dbReference>
<feature type="domain" description="HTH merR-type" evidence="3">
    <location>
        <begin position="1"/>
        <end position="69"/>
    </location>
</feature>
<evidence type="ECO:0000256" key="2">
    <source>
        <dbReference type="SAM" id="Coils"/>
    </source>
</evidence>
<evidence type="ECO:0000259" key="3">
    <source>
        <dbReference type="PROSITE" id="PS50937"/>
    </source>
</evidence>
<dbReference type="InterPro" id="IPR047057">
    <property type="entry name" value="MerR_fam"/>
</dbReference>
<evidence type="ECO:0000256" key="1">
    <source>
        <dbReference type="ARBA" id="ARBA00023125"/>
    </source>
</evidence>
<keyword evidence="1" id="KW-0238">DNA-binding</keyword>
<dbReference type="PANTHER" id="PTHR30204:SF93">
    <property type="entry name" value="HTH MERR-TYPE DOMAIN-CONTAINING PROTEIN"/>
    <property type="match status" value="1"/>
</dbReference>
<name>A0ABS9WHA2_9ACTN</name>
<dbReference type="InterPro" id="IPR009061">
    <property type="entry name" value="DNA-bd_dom_put_sf"/>
</dbReference>
<dbReference type="Pfam" id="PF13411">
    <property type="entry name" value="MerR_1"/>
    <property type="match status" value="1"/>
</dbReference>
<comment type="caution">
    <text evidence="4">The sequence shown here is derived from an EMBL/GenBank/DDBJ whole genome shotgun (WGS) entry which is preliminary data.</text>
</comment>
<evidence type="ECO:0000313" key="5">
    <source>
        <dbReference type="Proteomes" id="UP001430755"/>
    </source>
</evidence>
<organism evidence="4 5">
    <name type="scientific">Adlercreutzia faecimuris</name>
    <dbReference type="NCBI Taxonomy" id="2897341"/>
    <lineage>
        <taxon>Bacteria</taxon>
        <taxon>Bacillati</taxon>
        <taxon>Actinomycetota</taxon>
        <taxon>Coriobacteriia</taxon>
        <taxon>Eggerthellales</taxon>
        <taxon>Eggerthellaceae</taxon>
        <taxon>Adlercreutzia</taxon>
    </lineage>
</organism>
<dbReference type="PRINTS" id="PR00040">
    <property type="entry name" value="HTHMERR"/>
</dbReference>
<gene>
    <name evidence="4" type="ORF">LPT13_05775</name>
</gene>
<evidence type="ECO:0000313" key="4">
    <source>
        <dbReference type="EMBL" id="MCI2241862.1"/>
    </source>
</evidence>
<dbReference type="SMART" id="SM00422">
    <property type="entry name" value="HTH_MERR"/>
    <property type="match status" value="1"/>
</dbReference>
<feature type="coiled-coil region" evidence="2">
    <location>
        <begin position="81"/>
        <end position="108"/>
    </location>
</feature>
<dbReference type="CDD" id="cd00592">
    <property type="entry name" value="HTH_MerR-like"/>
    <property type="match status" value="1"/>
</dbReference>
<protein>
    <submittedName>
        <fullName evidence="4">MerR family transcriptional regulator</fullName>
    </submittedName>
</protein>